<accession>A0A9N9JH26</accession>
<feature type="non-terminal residue" evidence="1">
    <location>
        <position position="1"/>
    </location>
</feature>
<reference evidence="1" key="1">
    <citation type="submission" date="2021-06" db="EMBL/GenBank/DDBJ databases">
        <authorList>
            <person name="Kallberg Y."/>
            <person name="Tangrot J."/>
            <person name="Rosling A."/>
        </authorList>
    </citation>
    <scope>NUCLEOTIDE SEQUENCE</scope>
    <source>
        <strain evidence="1">IN212</strain>
    </source>
</reference>
<sequence length="108" mass="12506">SWGNSVEISGHPYSSIKELSERAKQLARNALSLFYKAKSEKFWDLYKKFCKKFCLNMENPLEEGILVFIMWLDITGLGSQTPRVLQVVVNNLCFEGKEDFRKLLAIKQ</sequence>
<organism evidence="1 2">
    <name type="scientific">Racocetra fulgida</name>
    <dbReference type="NCBI Taxonomy" id="60492"/>
    <lineage>
        <taxon>Eukaryota</taxon>
        <taxon>Fungi</taxon>
        <taxon>Fungi incertae sedis</taxon>
        <taxon>Mucoromycota</taxon>
        <taxon>Glomeromycotina</taxon>
        <taxon>Glomeromycetes</taxon>
        <taxon>Diversisporales</taxon>
        <taxon>Gigasporaceae</taxon>
        <taxon>Racocetra</taxon>
    </lineage>
</organism>
<dbReference type="EMBL" id="CAJVPZ010053577">
    <property type="protein sequence ID" value="CAG8782072.1"/>
    <property type="molecule type" value="Genomic_DNA"/>
</dbReference>
<comment type="caution">
    <text evidence="1">The sequence shown here is derived from an EMBL/GenBank/DDBJ whole genome shotgun (WGS) entry which is preliminary data.</text>
</comment>
<evidence type="ECO:0000313" key="2">
    <source>
        <dbReference type="Proteomes" id="UP000789396"/>
    </source>
</evidence>
<keyword evidence="2" id="KW-1185">Reference proteome</keyword>
<protein>
    <submittedName>
        <fullName evidence="1">775_t:CDS:1</fullName>
    </submittedName>
</protein>
<dbReference type="Proteomes" id="UP000789396">
    <property type="component" value="Unassembled WGS sequence"/>
</dbReference>
<feature type="non-terminal residue" evidence="1">
    <location>
        <position position="108"/>
    </location>
</feature>
<dbReference type="OrthoDB" id="2464348at2759"/>
<name>A0A9N9JH26_9GLOM</name>
<evidence type="ECO:0000313" key="1">
    <source>
        <dbReference type="EMBL" id="CAG8782072.1"/>
    </source>
</evidence>
<gene>
    <name evidence="1" type="ORF">RFULGI_LOCUS15917</name>
</gene>
<dbReference type="AlphaFoldDB" id="A0A9N9JH26"/>
<proteinExistence type="predicted"/>